<evidence type="ECO:0000313" key="14">
    <source>
        <dbReference type="Proteomes" id="UP000220102"/>
    </source>
</evidence>
<comment type="similarity">
    <text evidence="2 12">Belongs to the ALAD family.</text>
</comment>
<dbReference type="InterPro" id="IPR030656">
    <property type="entry name" value="ALAD_AS"/>
</dbReference>
<dbReference type="GO" id="GO:0008270">
    <property type="term" value="F:zinc ion binding"/>
    <property type="evidence" value="ECO:0007669"/>
    <property type="project" value="TreeGrafter"/>
</dbReference>
<dbReference type="AlphaFoldDB" id="A0A2A8CZI9"/>
<gene>
    <name evidence="13" type="ORF">CRI94_07065</name>
</gene>
<evidence type="ECO:0000256" key="11">
    <source>
        <dbReference type="RuleBase" id="RU000515"/>
    </source>
</evidence>
<comment type="pathway">
    <text evidence="1">Porphyrin-containing compound metabolism; protoporphyrin-IX biosynthesis; coproporphyrinogen-III from 5-aminolevulinate: step 1/4.</text>
</comment>
<feature type="binding site" evidence="10">
    <location>
        <position position="242"/>
    </location>
    <ligand>
        <name>Mg(2+)</name>
        <dbReference type="ChEBI" id="CHEBI:18420"/>
    </ligand>
</feature>
<dbReference type="GO" id="GO:0006782">
    <property type="term" value="P:protoporphyrinogen IX biosynthetic process"/>
    <property type="evidence" value="ECO:0007669"/>
    <property type="project" value="UniProtKB-UniPathway"/>
</dbReference>
<sequence length="334" mass="36778">MSLYDLPERPRRLRRTENIRRLSRETRLSTDNLIHPLFVKAGTNDRQEIGSMPGQYRLTVDQLVEEARELDALGIPGVALFPKIPDDRKTPDAKYATDADGLYPRAIRALKSEVPDLLVITDTALDPYNSDGHDGIVRDGDIDNDATLDVMRKIAVAHAEAGADIVAPSDMMDGRIGAIRDALDDAGHTSTALMSYTAKYASAYYGPFRDALDSAPRRREGVPVDKATYQMDPANSDEALRELRLDLQEGADFVMVKPALPYLDVIRRVKDHSDVPVVAYHVSGEYAMIKAASANGWLDEKAGALEALTAIHRGGADVILTYFAKQVAQWISES</sequence>
<dbReference type="PANTHER" id="PTHR11458:SF0">
    <property type="entry name" value="DELTA-AMINOLEVULINIC ACID DEHYDRATASE"/>
    <property type="match status" value="1"/>
</dbReference>
<dbReference type="FunFam" id="3.20.20.70:FF:000019">
    <property type="entry name" value="Delta-aminolevulinic acid dehydratase"/>
    <property type="match status" value="1"/>
</dbReference>
<keyword evidence="10" id="KW-0479">Metal-binding</keyword>
<dbReference type="OrthoDB" id="9805001at2"/>
<keyword evidence="7 11" id="KW-0627">Porphyrin biosynthesis</keyword>
<evidence type="ECO:0000256" key="12">
    <source>
        <dbReference type="RuleBase" id="RU004161"/>
    </source>
</evidence>
<evidence type="ECO:0000256" key="8">
    <source>
        <dbReference type="ARBA" id="ARBA00047651"/>
    </source>
</evidence>
<dbReference type="Proteomes" id="UP000220102">
    <property type="component" value="Unassembled WGS sequence"/>
</dbReference>
<dbReference type="GO" id="GO:0004655">
    <property type="term" value="F:porphobilinogen synthase activity"/>
    <property type="evidence" value="ECO:0007669"/>
    <property type="project" value="UniProtKB-EC"/>
</dbReference>
<keyword evidence="5" id="KW-0350">Heme biosynthesis</keyword>
<evidence type="ECO:0000256" key="5">
    <source>
        <dbReference type="ARBA" id="ARBA00023133"/>
    </source>
</evidence>
<name>A0A2A8CZI9_9BACT</name>
<evidence type="ECO:0000256" key="1">
    <source>
        <dbReference type="ARBA" id="ARBA00004694"/>
    </source>
</evidence>
<evidence type="ECO:0000256" key="7">
    <source>
        <dbReference type="ARBA" id="ARBA00023244"/>
    </source>
</evidence>
<dbReference type="PROSITE" id="PS00169">
    <property type="entry name" value="D_ALA_DEHYDRATASE"/>
    <property type="match status" value="1"/>
</dbReference>
<dbReference type="Gene3D" id="3.20.20.70">
    <property type="entry name" value="Aldolase class I"/>
    <property type="match status" value="1"/>
</dbReference>
<evidence type="ECO:0000256" key="6">
    <source>
        <dbReference type="ARBA" id="ARBA00023239"/>
    </source>
</evidence>
<protein>
    <recommendedName>
        <fullName evidence="4 11">Delta-aminolevulinic acid dehydratase</fullName>
        <ecNumber evidence="3 11">4.2.1.24</ecNumber>
    </recommendedName>
</protein>
<keyword evidence="14" id="KW-1185">Reference proteome</keyword>
<dbReference type="SUPFAM" id="SSF51569">
    <property type="entry name" value="Aldolase"/>
    <property type="match status" value="1"/>
</dbReference>
<dbReference type="SMART" id="SM01004">
    <property type="entry name" value="ALAD"/>
    <property type="match status" value="1"/>
</dbReference>
<dbReference type="PRINTS" id="PR00144">
    <property type="entry name" value="DALDHYDRTASE"/>
</dbReference>
<evidence type="ECO:0000256" key="9">
    <source>
        <dbReference type="PIRSR" id="PIRSR001415-1"/>
    </source>
</evidence>
<dbReference type="PIRSF" id="PIRSF001415">
    <property type="entry name" value="Porphbilin_synth"/>
    <property type="match status" value="1"/>
</dbReference>
<comment type="caution">
    <text evidence="13">The sequence shown here is derived from an EMBL/GenBank/DDBJ whole genome shotgun (WGS) entry which is preliminary data.</text>
</comment>
<dbReference type="PANTHER" id="PTHR11458">
    <property type="entry name" value="DELTA-AMINOLEVULINIC ACID DEHYDRATASE"/>
    <property type="match status" value="1"/>
</dbReference>
<keyword evidence="6 11" id="KW-0456">Lyase</keyword>
<comment type="catalytic activity">
    <reaction evidence="8 11">
        <text>2 5-aminolevulinate = porphobilinogen + 2 H2O + H(+)</text>
        <dbReference type="Rhea" id="RHEA:24064"/>
        <dbReference type="ChEBI" id="CHEBI:15377"/>
        <dbReference type="ChEBI" id="CHEBI:15378"/>
        <dbReference type="ChEBI" id="CHEBI:58126"/>
        <dbReference type="ChEBI" id="CHEBI:356416"/>
        <dbReference type="EC" id="4.2.1.24"/>
    </reaction>
</comment>
<keyword evidence="10" id="KW-0460">Magnesium</keyword>
<dbReference type="RefSeq" id="WP_098074982.1">
    <property type="nucleotide sequence ID" value="NZ_PDEQ01000003.1"/>
</dbReference>
<comment type="subunit">
    <text evidence="11">Homooctamer.</text>
</comment>
<dbReference type="EC" id="4.2.1.24" evidence="3 11"/>
<dbReference type="EMBL" id="PDEQ01000003">
    <property type="protein sequence ID" value="PEN13818.1"/>
    <property type="molecule type" value="Genomic_DNA"/>
</dbReference>
<dbReference type="InterPro" id="IPR001731">
    <property type="entry name" value="ALAD"/>
</dbReference>
<evidence type="ECO:0000256" key="3">
    <source>
        <dbReference type="ARBA" id="ARBA00012053"/>
    </source>
</evidence>
<accession>A0A2A8CZI9</accession>
<dbReference type="CDD" id="cd04823">
    <property type="entry name" value="ALAD_PBGS_aspartate_rich"/>
    <property type="match status" value="1"/>
</dbReference>
<evidence type="ECO:0000256" key="2">
    <source>
        <dbReference type="ARBA" id="ARBA00008055"/>
    </source>
</evidence>
<evidence type="ECO:0000256" key="10">
    <source>
        <dbReference type="PIRSR" id="PIRSR001415-5"/>
    </source>
</evidence>
<dbReference type="InterPro" id="IPR013785">
    <property type="entry name" value="Aldolase_TIM"/>
</dbReference>
<dbReference type="NCBIfam" id="NF006762">
    <property type="entry name" value="PRK09283.1"/>
    <property type="match status" value="1"/>
</dbReference>
<organism evidence="13 14">
    <name type="scientific">Longibacter salinarum</name>
    <dbReference type="NCBI Taxonomy" id="1850348"/>
    <lineage>
        <taxon>Bacteria</taxon>
        <taxon>Pseudomonadati</taxon>
        <taxon>Rhodothermota</taxon>
        <taxon>Rhodothermia</taxon>
        <taxon>Rhodothermales</taxon>
        <taxon>Salisaetaceae</taxon>
        <taxon>Longibacter</taxon>
    </lineage>
</organism>
<dbReference type="Pfam" id="PF00490">
    <property type="entry name" value="ALAD"/>
    <property type="match status" value="1"/>
</dbReference>
<evidence type="ECO:0000256" key="4">
    <source>
        <dbReference type="ARBA" id="ARBA00020771"/>
    </source>
</evidence>
<proteinExistence type="inferred from homology"/>
<evidence type="ECO:0000313" key="13">
    <source>
        <dbReference type="EMBL" id="PEN13818.1"/>
    </source>
</evidence>
<dbReference type="GO" id="GO:0005829">
    <property type="term" value="C:cytosol"/>
    <property type="evidence" value="ECO:0007669"/>
    <property type="project" value="TreeGrafter"/>
</dbReference>
<feature type="active site" description="Schiff-base intermediate with substrate" evidence="9">
    <location>
        <position position="199"/>
    </location>
</feature>
<dbReference type="UniPathway" id="UPA00251">
    <property type="reaction ID" value="UER00318"/>
</dbReference>
<feature type="active site" description="Schiff-base intermediate with substrate" evidence="9">
    <location>
        <position position="257"/>
    </location>
</feature>
<reference evidence="13 14" key="1">
    <citation type="submission" date="2017-10" db="EMBL/GenBank/DDBJ databases">
        <title>Draft genome of Longibacter Salinarum.</title>
        <authorList>
            <person name="Goh K.M."/>
            <person name="Shamsir M.S."/>
            <person name="Lim S.W."/>
        </authorList>
    </citation>
    <scope>NUCLEOTIDE SEQUENCE [LARGE SCALE GENOMIC DNA]</scope>
    <source>
        <strain evidence="13 14">KCTC 52045</strain>
    </source>
</reference>